<evidence type="ECO:0000256" key="4">
    <source>
        <dbReference type="PROSITE-ProRule" id="PRU01024"/>
    </source>
</evidence>
<dbReference type="PANTHER" id="PTHR11061:SF30">
    <property type="entry name" value="TRNA (URACIL(54)-C(5))-METHYLTRANSFERASE"/>
    <property type="match status" value="1"/>
</dbReference>
<proteinExistence type="inferred from homology"/>
<dbReference type="PANTHER" id="PTHR11061">
    <property type="entry name" value="RNA M5U METHYLTRANSFERASE"/>
    <property type="match status" value="1"/>
</dbReference>
<dbReference type="InterPro" id="IPR030390">
    <property type="entry name" value="MeTrfase_TrmA_AS"/>
</dbReference>
<comment type="similarity">
    <text evidence="4">Belongs to the class I-like SAM-binding methyltransferase superfamily. RNA M5U methyltransferase family.</text>
</comment>
<dbReference type="PROSITE" id="PS51687">
    <property type="entry name" value="SAM_MT_RNA_M5U"/>
    <property type="match status" value="1"/>
</dbReference>
<accession>A0ABR7GJ14</accession>
<feature type="binding site" evidence="4">
    <location>
        <position position="369"/>
    </location>
    <ligand>
        <name>S-adenosyl-L-methionine</name>
        <dbReference type="ChEBI" id="CHEBI:59789"/>
    </ligand>
</feature>
<gene>
    <name evidence="6" type="primary">rlmD</name>
    <name evidence="6" type="ORF">H8R94_11920</name>
</gene>
<dbReference type="Pfam" id="PF05958">
    <property type="entry name" value="tRNA_U5-meth_tr"/>
    <property type="match status" value="1"/>
</dbReference>
<evidence type="ECO:0000256" key="5">
    <source>
        <dbReference type="PROSITE-ProRule" id="PRU10015"/>
    </source>
</evidence>
<evidence type="ECO:0000256" key="3">
    <source>
        <dbReference type="ARBA" id="ARBA00022691"/>
    </source>
</evidence>
<sequence length="488" mass="54479">MKKGQQVEGVVTRVDFPNKGIVQTDDGDLITVKNVLEGQRILCVIKKTRKGKAEGRLLEVVKKSPLEMDVPACKHFDKCGGCSYQTLPYEEQVALKGRQIKRLLEPVLPENSFDDLFEGVIPSPNQFAYRNKMEFSFGDAYFNGPLSLGMHKRGSFYDIVTVDGCQIIDEDMRCVLMETLAYFQERGANYYHKMRHEGYLRHLLVRKAAKTGEILVDLVTSSDARFLQKDATEPATEVQADALEALESELLQGWSKRLQEVSYDGKLTGVLHTRNDRPADVVEDQGTRVLFGQAYFYEELLGLRFRITPFSFFQTNSLGAEKLYETARDFITAENADILEGKTVYDLYSGTGTIAQILAPVSGHVIGVEIVEEAVEAAKKNALENGLTNCDFIAGDVLKVIDEIEEKPDYIVLDPPRDGIHPKALDKIIAYGVESMIYISCKPTSLARDLEVLQASGYQVKRICCCDMFAGTPHVETVVLLSKGIIDS</sequence>
<dbReference type="InterPro" id="IPR010280">
    <property type="entry name" value="U5_MeTrfase_fam"/>
</dbReference>
<dbReference type="NCBIfam" id="TIGR00479">
    <property type="entry name" value="rumA"/>
    <property type="match status" value="1"/>
</dbReference>
<dbReference type="PROSITE" id="PS01230">
    <property type="entry name" value="TRMA_1"/>
    <property type="match status" value="1"/>
</dbReference>
<dbReference type="Proteomes" id="UP000643810">
    <property type="component" value="Unassembled WGS sequence"/>
</dbReference>
<organism evidence="6 7">
    <name type="scientific">Roseburia lenta</name>
    <dbReference type="NCBI Taxonomy" id="2763061"/>
    <lineage>
        <taxon>Bacteria</taxon>
        <taxon>Bacillati</taxon>
        <taxon>Bacillota</taxon>
        <taxon>Clostridia</taxon>
        <taxon>Lachnospirales</taxon>
        <taxon>Lachnospiraceae</taxon>
        <taxon>Roseburia</taxon>
    </lineage>
</organism>
<keyword evidence="7" id="KW-1185">Reference proteome</keyword>
<keyword evidence="1 4" id="KW-0489">Methyltransferase</keyword>
<dbReference type="CDD" id="cd02440">
    <property type="entry name" value="AdoMet_MTases"/>
    <property type="match status" value="1"/>
</dbReference>
<name>A0ABR7GJ14_9FIRM</name>
<dbReference type="SUPFAM" id="SSF53335">
    <property type="entry name" value="S-adenosyl-L-methionine-dependent methyltransferases"/>
    <property type="match status" value="1"/>
</dbReference>
<feature type="binding site" evidence="4">
    <location>
        <position position="348"/>
    </location>
    <ligand>
        <name>S-adenosyl-L-methionine</name>
        <dbReference type="ChEBI" id="CHEBI:59789"/>
    </ligand>
</feature>
<comment type="caution">
    <text evidence="6">The sequence shown here is derived from an EMBL/GenBank/DDBJ whole genome shotgun (WGS) entry which is preliminary data.</text>
</comment>
<dbReference type="Gene3D" id="2.40.50.140">
    <property type="entry name" value="Nucleic acid-binding proteins"/>
    <property type="match status" value="1"/>
</dbReference>
<dbReference type="InterPro" id="IPR029063">
    <property type="entry name" value="SAM-dependent_MTases_sf"/>
</dbReference>
<feature type="binding site" evidence="4">
    <location>
        <position position="414"/>
    </location>
    <ligand>
        <name>S-adenosyl-L-methionine</name>
        <dbReference type="ChEBI" id="CHEBI:59789"/>
    </ligand>
</feature>
<feature type="active site" evidence="5">
    <location>
        <position position="441"/>
    </location>
</feature>
<evidence type="ECO:0000256" key="1">
    <source>
        <dbReference type="ARBA" id="ARBA00022603"/>
    </source>
</evidence>
<dbReference type="EMBL" id="JACOPG010000005">
    <property type="protein sequence ID" value="MBC5687296.1"/>
    <property type="molecule type" value="Genomic_DNA"/>
</dbReference>
<dbReference type="Gene3D" id="2.40.50.1070">
    <property type="match status" value="1"/>
</dbReference>
<feature type="active site" description="Nucleophile" evidence="4">
    <location>
        <position position="441"/>
    </location>
</feature>
<dbReference type="InterPro" id="IPR012340">
    <property type="entry name" value="NA-bd_OB-fold"/>
</dbReference>
<dbReference type="RefSeq" id="WP_186854748.1">
    <property type="nucleotide sequence ID" value="NZ_JACOPG010000005.1"/>
</dbReference>
<evidence type="ECO:0000256" key="2">
    <source>
        <dbReference type="ARBA" id="ARBA00022679"/>
    </source>
</evidence>
<keyword evidence="2 4" id="KW-0808">Transferase</keyword>
<dbReference type="GO" id="GO:0008168">
    <property type="term" value="F:methyltransferase activity"/>
    <property type="evidence" value="ECO:0007669"/>
    <property type="project" value="UniProtKB-KW"/>
</dbReference>
<evidence type="ECO:0000313" key="6">
    <source>
        <dbReference type="EMBL" id="MBC5687296.1"/>
    </source>
</evidence>
<reference evidence="6 7" key="1">
    <citation type="submission" date="2020-08" db="EMBL/GenBank/DDBJ databases">
        <title>Genome public.</title>
        <authorList>
            <person name="Liu C."/>
            <person name="Sun Q."/>
        </authorList>
    </citation>
    <scope>NUCLEOTIDE SEQUENCE [LARGE SCALE GENOMIC DNA]</scope>
    <source>
        <strain evidence="6 7">NSJ-9</strain>
    </source>
</reference>
<keyword evidence="3 4" id="KW-0949">S-adenosyl-L-methionine</keyword>
<dbReference type="GO" id="GO:0032259">
    <property type="term" value="P:methylation"/>
    <property type="evidence" value="ECO:0007669"/>
    <property type="project" value="UniProtKB-KW"/>
</dbReference>
<dbReference type="Gene3D" id="3.40.50.150">
    <property type="entry name" value="Vaccinia Virus protein VP39"/>
    <property type="match status" value="1"/>
</dbReference>
<protein>
    <submittedName>
        <fullName evidence="6">23S rRNA (Uracil(1939)-C(5))-methyltransferase RlmD</fullName>
        <ecNumber evidence="6">2.1.1.190</ecNumber>
    </submittedName>
</protein>
<feature type="binding site" evidence="4">
    <location>
        <position position="314"/>
    </location>
    <ligand>
        <name>S-adenosyl-L-methionine</name>
        <dbReference type="ChEBI" id="CHEBI:59789"/>
    </ligand>
</feature>
<evidence type="ECO:0000313" key="7">
    <source>
        <dbReference type="Proteomes" id="UP000643810"/>
    </source>
</evidence>
<dbReference type="EC" id="2.1.1.190" evidence="6"/>